<name>A0ACB8RDL9_9AGAM</name>
<evidence type="ECO:0000313" key="2">
    <source>
        <dbReference type="Proteomes" id="UP000814033"/>
    </source>
</evidence>
<reference evidence="1" key="2">
    <citation type="journal article" date="2022" name="New Phytol.">
        <title>Evolutionary transition to the ectomycorrhizal habit in the genomes of a hyperdiverse lineage of mushroom-forming fungi.</title>
        <authorList>
            <person name="Looney B."/>
            <person name="Miyauchi S."/>
            <person name="Morin E."/>
            <person name="Drula E."/>
            <person name="Courty P.E."/>
            <person name="Kohler A."/>
            <person name="Kuo A."/>
            <person name="LaButti K."/>
            <person name="Pangilinan J."/>
            <person name="Lipzen A."/>
            <person name="Riley R."/>
            <person name="Andreopoulos W."/>
            <person name="He G."/>
            <person name="Johnson J."/>
            <person name="Nolan M."/>
            <person name="Tritt A."/>
            <person name="Barry K.W."/>
            <person name="Grigoriev I.V."/>
            <person name="Nagy L.G."/>
            <person name="Hibbett D."/>
            <person name="Henrissat B."/>
            <person name="Matheny P.B."/>
            <person name="Labbe J."/>
            <person name="Martin F.M."/>
        </authorList>
    </citation>
    <scope>NUCLEOTIDE SEQUENCE</scope>
    <source>
        <strain evidence="1">FP105234-sp</strain>
    </source>
</reference>
<organism evidence="1 2">
    <name type="scientific">Auriscalpium vulgare</name>
    <dbReference type="NCBI Taxonomy" id="40419"/>
    <lineage>
        <taxon>Eukaryota</taxon>
        <taxon>Fungi</taxon>
        <taxon>Dikarya</taxon>
        <taxon>Basidiomycota</taxon>
        <taxon>Agaricomycotina</taxon>
        <taxon>Agaricomycetes</taxon>
        <taxon>Russulales</taxon>
        <taxon>Auriscalpiaceae</taxon>
        <taxon>Auriscalpium</taxon>
    </lineage>
</organism>
<dbReference type="Proteomes" id="UP000814033">
    <property type="component" value="Unassembled WGS sequence"/>
</dbReference>
<keyword evidence="2" id="KW-1185">Reference proteome</keyword>
<gene>
    <name evidence="1" type="ORF">FA95DRAFT_1565078</name>
</gene>
<reference evidence="1" key="1">
    <citation type="submission" date="2021-02" db="EMBL/GenBank/DDBJ databases">
        <authorList>
            <consortium name="DOE Joint Genome Institute"/>
            <person name="Ahrendt S."/>
            <person name="Looney B.P."/>
            <person name="Miyauchi S."/>
            <person name="Morin E."/>
            <person name="Drula E."/>
            <person name="Courty P.E."/>
            <person name="Chicoki N."/>
            <person name="Fauchery L."/>
            <person name="Kohler A."/>
            <person name="Kuo A."/>
            <person name="Labutti K."/>
            <person name="Pangilinan J."/>
            <person name="Lipzen A."/>
            <person name="Riley R."/>
            <person name="Andreopoulos W."/>
            <person name="He G."/>
            <person name="Johnson J."/>
            <person name="Barry K.W."/>
            <person name="Grigoriev I.V."/>
            <person name="Nagy L."/>
            <person name="Hibbett D."/>
            <person name="Henrissat B."/>
            <person name="Matheny P.B."/>
            <person name="Labbe J."/>
            <person name="Martin F."/>
        </authorList>
    </citation>
    <scope>NUCLEOTIDE SEQUENCE</scope>
    <source>
        <strain evidence="1">FP105234-sp</strain>
    </source>
</reference>
<sequence>MSSSVTLGAHPGGDRPSKRQRTDEDAPSQPSEVRIARSDVVWKPDGDLVIRTVSQSPDEPFVTHTLYRAHKVILATHCAVFASMFEGDQTAFEVASERYEGAPVMELPDAAEDVENFLDAMYHPKQLRKHMKERGQNPLLKACMPVFPDSYFGVLRLSTKYDAHDMREQVATALARMWPDNLDDWDSAESMLPDITDDYREPGKYIRLATASDLPELLPAMFYDLARASDITLSDMEICRGMLERYEADLALLTRSELRRLINGKTTLRAFVTGRARWYWGSLGPACEGRCGRSPGCLTAAKSQWRESVTMVYVQDGDYLDYLGYLERTVGDFMGDPVCDRRKQHVKSEIRRIREDTWDALREVFGIVIENRASAASV</sequence>
<comment type="caution">
    <text evidence="1">The sequence shown here is derived from an EMBL/GenBank/DDBJ whole genome shotgun (WGS) entry which is preliminary data.</text>
</comment>
<dbReference type="EMBL" id="MU276105">
    <property type="protein sequence ID" value="KAI0041731.1"/>
    <property type="molecule type" value="Genomic_DNA"/>
</dbReference>
<protein>
    <submittedName>
        <fullName evidence="1">Uncharacterized protein</fullName>
    </submittedName>
</protein>
<proteinExistence type="predicted"/>
<accession>A0ACB8RDL9</accession>
<evidence type="ECO:0000313" key="1">
    <source>
        <dbReference type="EMBL" id="KAI0041731.1"/>
    </source>
</evidence>